<evidence type="ECO:0000256" key="6">
    <source>
        <dbReference type="ARBA" id="ARBA00023274"/>
    </source>
</evidence>
<dbReference type="SUPFAM" id="SSF50978">
    <property type="entry name" value="WD40 repeat-like"/>
    <property type="match status" value="1"/>
</dbReference>
<evidence type="ECO:0000256" key="7">
    <source>
        <dbReference type="PROSITE-ProRule" id="PRU00221"/>
    </source>
</evidence>
<dbReference type="PROSITE" id="PS50294">
    <property type="entry name" value="WD_REPEATS_REGION"/>
    <property type="match status" value="2"/>
</dbReference>
<evidence type="ECO:0000256" key="5">
    <source>
        <dbReference type="ARBA" id="ARBA00023242"/>
    </source>
</evidence>
<sequence>MKIYELPQETRERDVHPQDRAQTSLVCCLDNDKIPGLFSEVLILSFGLRMKVKMISRNPDDYQRETNKDLYKIVRNWNAPQDPFRAQTEYTRALNATKLERVFAKPFVASLDGHVEGVHILTKHPNRPSIVLSGARDGQVKVWALARRHCLATFQTHNGPVNGISIDVAAGNNFVTVGQDCTINRWKLPHTSNAIGGVICEQTDSISLDGVPHAVSHIANSSEFVTCGDGVIVWGAQGNKRIREYDVGHDTVHAIRANPIEEAVLVGATSDRSIFVIDTRQAVPLTKVTMKLRPNQVAWNPIEPYTFAVASDDYNLYTFDMRYLDNPKYLHSGHTAAVIDLDFSPTGQEIVSGSFDRSVRIFRANESRSRDVYHTKRMSNVLSVLWSMDNKFVLSGSNEMNVRVWKAKAAEKLGPLAPREKAAFAYSEKLREQFKEHPEIRRIARHRNVPKSILHASREHAAIRASQSRKEFNRRKAEGIKDEDIEFVPQVKKSMVKKSVQPL</sequence>
<dbReference type="SMART" id="SM00320">
    <property type="entry name" value="WD40"/>
    <property type="match status" value="6"/>
</dbReference>
<organism evidence="9 10">
    <name type="scientific">Necator americanus</name>
    <name type="common">Human hookworm</name>
    <dbReference type="NCBI Taxonomy" id="51031"/>
    <lineage>
        <taxon>Eukaryota</taxon>
        <taxon>Metazoa</taxon>
        <taxon>Ecdysozoa</taxon>
        <taxon>Nematoda</taxon>
        <taxon>Chromadorea</taxon>
        <taxon>Rhabditida</taxon>
        <taxon>Rhabditina</taxon>
        <taxon>Rhabditomorpha</taxon>
        <taxon>Strongyloidea</taxon>
        <taxon>Ancylostomatidae</taxon>
        <taxon>Bunostominae</taxon>
        <taxon>Necator</taxon>
    </lineage>
</organism>
<dbReference type="Gene3D" id="2.130.10.10">
    <property type="entry name" value="YVTN repeat-like/Quinoprotein amine dehydrogenase"/>
    <property type="match status" value="2"/>
</dbReference>
<comment type="caution">
    <text evidence="9">The sequence shown here is derived from an EMBL/GenBank/DDBJ whole genome shotgun (WGS) entry which is preliminary data.</text>
</comment>
<reference evidence="9 10" key="1">
    <citation type="submission" date="2023-08" db="EMBL/GenBank/DDBJ databases">
        <title>A Necator americanus chromosomal reference genome.</title>
        <authorList>
            <person name="Ilik V."/>
            <person name="Petrzelkova K.J."/>
            <person name="Pardy F."/>
            <person name="Fuh T."/>
            <person name="Niatou-Singa F.S."/>
            <person name="Gouil Q."/>
            <person name="Baker L."/>
            <person name="Ritchie M.E."/>
            <person name="Jex A.R."/>
            <person name="Gazzola D."/>
            <person name="Li H."/>
            <person name="Toshio Fujiwara R."/>
            <person name="Zhan B."/>
            <person name="Aroian R.V."/>
            <person name="Pafco B."/>
            <person name="Schwarz E.M."/>
        </authorList>
    </citation>
    <scope>NUCLEOTIDE SEQUENCE [LARGE SCALE GENOMIC DNA]</scope>
    <source>
        <strain evidence="9 10">Aroian</strain>
        <tissue evidence="9">Whole animal</tissue>
    </source>
</reference>
<feature type="domain" description="Sof1-like protein" evidence="8">
    <location>
        <begin position="407"/>
        <end position="494"/>
    </location>
</feature>
<feature type="repeat" description="WD" evidence="7">
    <location>
        <begin position="374"/>
        <end position="415"/>
    </location>
</feature>
<dbReference type="InterPro" id="IPR036322">
    <property type="entry name" value="WD40_repeat_dom_sf"/>
</dbReference>
<dbReference type="InterPro" id="IPR015943">
    <property type="entry name" value="WD40/YVTN_repeat-like_dom_sf"/>
</dbReference>
<feature type="repeat" description="WD" evidence="7">
    <location>
        <begin position="331"/>
        <end position="372"/>
    </location>
</feature>
<dbReference type="Proteomes" id="UP001303046">
    <property type="component" value="Unassembled WGS sequence"/>
</dbReference>
<dbReference type="PANTHER" id="PTHR22851">
    <property type="entry name" value="U3 SMALL NUCLEOLAR RNA U3 SNORNA ASSOCIATED PROTEIN"/>
    <property type="match status" value="1"/>
</dbReference>
<keyword evidence="3 7" id="KW-0853">WD repeat</keyword>
<name>A0ABR1C3C7_NECAM</name>
<gene>
    <name evidence="9" type="primary">Necator_chrII.g4325</name>
    <name evidence="9" type="ORF">RB195_016533</name>
</gene>
<dbReference type="Pfam" id="PF04158">
    <property type="entry name" value="Sof1"/>
    <property type="match status" value="1"/>
</dbReference>
<protein>
    <recommendedName>
        <fullName evidence="8">Sof1-like protein domain-containing protein</fullName>
    </recommendedName>
</protein>
<proteinExistence type="inferred from homology"/>
<accession>A0ABR1C3C7</accession>
<keyword evidence="4" id="KW-0677">Repeat</keyword>
<evidence type="ECO:0000313" key="10">
    <source>
        <dbReference type="Proteomes" id="UP001303046"/>
    </source>
</evidence>
<keyword evidence="10" id="KW-1185">Reference proteome</keyword>
<dbReference type="PANTHER" id="PTHR22851:SF0">
    <property type="entry name" value="DDB1- AND CUL4-ASSOCIATED FACTOR 13"/>
    <property type="match status" value="1"/>
</dbReference>
<evidence type="ECO:0000256" key="3">
    <source>
        <dbReference type="ARBA" id="ARBA00022574"/>
    </source>
</evidence>
<comment type="similarity">
    <text evidence="2">Belongs to the WD repeat DCAF13/WDSOF1 family.</text>
</comment>
<keyword evidence="6" id="KW-0687">Ribonucleoprotein</keyword>
<comment type="subcellular location">
    <subcellularLocation>
        <location evidence="1">Nucleus</location>
        <location evidence="1">Nucleolus</location>
    </subcellularLocation>
</comment>
<evidence type="ECO:0000256" key="4">
    <source>
        <dbReference type="ARBA" id="ARBA00022737"/>
    </source>
</evidence>
<feature type="repeat" description="WD" evidence="7">
    <location>
        <begin position="111"/>
        <end position="153"/>
    </location>
</feature>
<evidence type="ECO:0000259" key="8">
    <source>
        <dbReference type="Pfam" id="PF04158"/>
    </source>
</evidence>
<evidence type="ECO:0000256" key="2">
    <source>
        <dbReference type="ARBA" id="ARBA00005649"/>
    </source>
</evidence>
<dbReference type="EMBL" id="JAVFWL010000002">
    <property type="protein sequence ID" value="KAK6732209.1"/>
    <property type="molecule type" value="Genomic_DNA"/>
</dbReference>
<evidence type="ECO:0000256" key="1">
    <source>
        <dbReference type="ARBA" id="ARBA00004604"/>
    </source>
</evidence>
<evidence type="ECO:0000313" key="9">
    <source>
        <dbReference type="EMBL" id="KAK6732209.1"/>
    </source>
</evidence>
<dbReference type="PROSITE" id="PS50082">
    <property type="entry name" value="WD_REPEATS_2"/>
    <property type="match status" value="3"/>
</dbReference>
<dbReference type="Pfam" id="PF00400">
    <property type="entry name" value="WD40"/>
    <property type="match status" value="4"/>
</dbReference>
<keyword evidence="5" id="KW-0539">Nucleus</keyword>
<dbReference type="InterPro" id="IPR007287">
    <property type="entry name" value="Sof1"/>
</dbReference>
<dbReference type="InterPro" id="IPR001680">
    <property type="entry name" value="WD40_rpt"/>
</dbReference>
<dbReference type="InterPro" id="IPR051733">
    <property type="entry name" value="WD_repeat_DCAF13/WDSOF1"/>
</dbReference>